<dbReference type="PIRSF" id="PIRSF002849">
    <property type="entry name" value="AAA_ATPase_chaperone_MoxR_prd"/>
    <property type="match status" value="1"/>
</dbReference>
<dbReference type="Proteomes" id="UP001218895">
    <property type="component" value="Chromosome"/>
</dbReference>
<sequence length="324" mass="36261">MTNSEFETEIQSICKKFAEIKDTCSEFIVGNEHLTEAVFIGVISDGNVLIEGMPGTAKTSVIKIISHLLGCKTKRVQCTVDMQPADILGVRIWNTDIREFELKEGPIFTNILLIDEINRLPPRSQSAFIEALSEKQATIDGITTPLKNPFFAIATQNPIEQEGVFPLIEAQKDRFMLCVKSGFLKDDDELKVIKREQEGNLDIIRFLKKKPPALSPSEIIKIQDIVKNLKVSDSVMNYIRNIVVATREHGDVKLGISTRGSIALLRGAKSYACLKGRDYVIPDDVKNIARLVFPHRLILNYEAEISAVTPENIIEQILDTIEVP</sequence>
<accession>A0AAF0FWN5</accession>
<dbReference type="AlphaFoldDB" id="A0AAF0FWN5"/>
<dbReference type="Gene3D" id="1.10.8.80">
    <property type="entry name" value="Magnesium chelatase subunit I, C-Terminal domain"/>
    <property type="match status" value="1"/>
</dbReference>
<keyword evidence="3" id="KW-1185">Reference proteome</keyword>
<dbReference type="Pfam" id="PF07726">
    <property type="entry name" value="AAA_3"/>
    <property type="match status" value="1"/>
</dbReference>
<dbReference type="InterPro" id="IPR003593">
    <property type="entry name" value="AAA+_ATPase"/>
</dbReference>
<dbReference type="GeneID" id="79949311"/>
<dbReference type="SMART" id="SM00382">
    <property type="entry name" value="AAA"/>
    <property type="match status" value="1"/>
</dbReference>
<dbReference type="InterPro" id="IPR041628">
    <property type="entry name" value="ChlI/MoxR_AAA_lid"/>
</dbReference>
<dbReference type="InterPro" id="IPR050764">
    <property type="entry name" value="CbbQ/NirQ/NorQ/GpvN"/>
</dbReference>
<dbReference type="CDD" id="cd00009">
    <property type="entry name" value="AAA"/>
    <property type="match status" value="1"/>
</dbReference>
<organism evidence="2 3">
    <name type="scientific">Methanomicrobium antiquum</name>
    <dbReference type="NCBI Taxonomy" id="487686"/>
    <lineage>
        <taxon>Archaea</taxon>
        <taxon>Methanobacteriati</taxon>
        <taxon>Methanobacteriota</taxon>
        <taxon>Stenosarchaea group</taxon>
        <taxon>Methanomicrobia</taxon>
        <taxon>Methanomicrobiales</taxon>
        <taxon>Methanomicrobiaceae</taxon>
        <taxon>Methanomicrobium</taxon>
    </lineage>
</organism>
<dbReference type="InterPro" id="IPR027417">
    <property type="entry name" value="P-loop_NTPase"/>
</dbReference>
<proteinExistence type="predicted"/>
<reference evidence="2" key="1">
    <citation type="submission" date="2022-01" db="EMBL/GenBank/DDBJ databases">
        <title>Complete genome of Methanomicrobium antiquum DSM 21220.</title>
        <authorList>
            <person name="Chen S.-C."/>
            <person name="You Y.-T."/>
            <person name="Zhou Y.-Z."/>
            <person name="Lai M.-C."/>
        </authorList>
    </citation>
    <scope>NUCLEOTIDE SEQUENCE</scope>
    <source>
        <strain evidence="2">DSM 21220</strain>
    </source>
</reference>
<dbReference type="Pfam" id="PF17863">
    <property type="entry name" value="AAA_lid_2"/>
    <property type="match status" value="1"/>
</dbReference>
<evidence type="ECO:0000313" key="3">
    <source>
        <dbReference type="Proteomes" id="UP001218895"/>
    </source>
</evidence>
<gene>
    <name evidence="2" type="ORF">L1994_02910</name>
</gene>
<dbReference type="Gene3D" id="3.40.50.300">
    <property type="entry name" value="P-loop containing nucleotide triphosphate hydrolases"/>
    <property type="match status" value="1"/>
</dbReference>
<protein>
    <submittedName>
        <fullName evidence="2">MoxR family ATPase</fullName>
    </submittedName>
</protein>
<dbReference type="GO" id="GO:0016887">
    <property type="term" value="F:ATP hydrolysis activity"/>
    <property type="evidence" value="ECO:0007669"/>
    <property type="project" value="InterPro"/>
</dbReference>
<dbReference type="PANTHER" id="PTHR42759:SF5">
    <property type="entry name" value="METHANOL DEHYDROGENASE REGULATOR"/>
    <property type="match status" value="1"/>
</dbReference>
<name>A0AAF0FWN5_9EURY</name>
<dbReference type="RefSeq" id="WP_278100194.1">
    <property type="nucleotide sequence ID" value="NZ_CP091092.1"/>
</dbReference>
<dbReference type="KEGG" id="manq:L1994_02910"/>
<dbReference type="EMBL" id="CP091092">
    <property type="protein sequence ID" value="WFN37355.1"/>
    <property type="molecule type" value="Genomic_DNA"/>
</dbReference>
<dbReference type="SUPFAM" id="SSF52540">
    <property type="entry name" value="P-loop containing nucleoside triphosphate hydrolases"/>
    <property type="match status" value="1"/>
</dbReference>
<evidence type="ECO:0000313" key="2">
    <source>
        <dbReference type="EMBL" id="WFN37355.1"/>
    </source>
</evidence>
<dbReference type="PANTHER" id="PTHR42759">
    <property type="entry name" value="MOXR FAMILY PROTEIN"/>
    <property type="match status" value="1"/>
</dbReference>
<dbReference type="GO" id="GO:0005524">
    <property type="term" value="F:ATP binding"/>
    <property type="evidence" value="ECO:0007669"/>
    <property type="project" value="InterPro"/>
</dbReference>
<evidence type="ECO:0000259" key="1">
    <source>
        <dbReference type="SMART" id="SM00382"/>
    </source>
</evidence>
<feature type="domain" description="AAA+ ATPase" evidence="1">
    <location>
        <begin position="44"/>
        <end position="268"/>
    </location>
</feature>
<dbReference type="InterPro" id="IPR011703">
    <property type="entry name" value="ATPase_AAA-3"/>
</dbReference>